<dbReference type="InterPro" id="IPR049636">
    <property type="entry name" value="HNF4-like_DBD"/>
</dbReference>
<protein>
    <submittedName>
        <fullName evidence="17">Zinc finger, C4 type</fullName>
    </submittedName>
</protein>
<proteinExistence type="inferred from homology"/>
<dbReference type="AlphaFoldDB" id="A0A914E684"/>
<dbReference type="FunFam" id="3.30.50.10:FF:000030">
    <property type="entry name" value="Nuclear Hormone Receptor family"/>
    <property type="match status" value="1"/>
</dbReference>
<reference evidence="17" key="1">
    <citation type="submission" date="2022-11" db="UniProtKB">
        <authorList>
            <consortium name="WormBaseParasite"/>
        </authorList>
    </citation>
    <scope>IDENTIFICATION</scope>
</reference>
<dbReference type="PROSITE" id="PS00031">
    <property type="entry name" value="NUCLEAR_REC_DBD_1"/>
    <property type="match status" value="1"/>
</dbReference>
<evidence type="ECO:0000256" key="11">
    <source>
        <dbReference type="ARBA" id="ARBA00037512"/>
    </source>
</evidence>
<comment type="subcellular location">
    <subcellularLocation>
        <location evidence="1 12">Nucleus</location>
    </subcellularLocation>
</comment>
<dbReference type="PRINTS" id="PR00047">
    <property type="entry name" value="STROIDFINGER"/>
</dbReference>
<dbReference type="CDD" id="cd06960">
    <property type="entry name" value="NR_DBD_HNF4A"/>
    <property type="match status" value="1"/>
</dbReference>
<keyword evidence="5 12" id="KW-0862">Zinc</keyword>
<evidence type="ECO:0000259" key="14">
    <source>
        <dbReference type="PROSITE" id="PS51030"/>
    </source>
</evidence>
<sequence length="628" mass="71131">MQQPQEGHSSPHQANSHNHESTQHGLHKLTRVRSMDTCRVCGDGPARMHYGIPTCFGCKGFFRRTLKRTKEYTCRYNGKCVVDRYERNSCRYCRFKRCLEVGMDPKAVRPDRDTAGRSHPVRHRRARLVIENISVEENEVVGEDSDEWIRKLPVDMRTLLMQIMNIEVLVANGDTTEDSKKLYPLPFNCLREILEDPGLLDGKRTEIRYEPYRKAQQDELMAIAHRPLIEVIDVVDHLFSLMDLHNTEDKVAVVKSSYAPLSIFSFSAATAKVTKDRDICCMCNFGYVPRGVHHSFEEPYHLANRIIDRALDELIEPFRAFNFKDQEIALMKAVLVLNPHIRSLSVEAAEQIADLRDRVQETLYNVVRESHPKEVASSRFGNLLLFLPTIMMLGNVLVENLQFAQSFGKQNIDPLLNELLDNIEPIEEMSEMASMTWSESTASISSLASSQGSYDYPSNNELINTDNTTAQQTITSPDSDPDYNLTLTADSLLRQNANQAMDVDSGTHSVATSPDFYTSNQVPKPHFFIDPQTGPMQNSMAFSPPKHMTGAKHVFTVETIPDPNQEFLAFRTGPSVSFSGQVTYPQQPNMEESQQQQLCGLNNTMGQNQQLFKSQSYPCYGTAGFPQP</sequence>
<feature type="domain" description="Nuclear receptor" evidence="14">
    <location>
        <begin position="35"/>
        <end position="110"/>
    </location>
</feature>
<evidence type="ECO:0000259" key="15">
    <source>
        <dbReference type="PROSITE" id="PS51843"/>
    </source>
</evidence>
<dbReference type="WBParaSite" id="ACRNAN_scaffold586.g27038.t1">
    <property type="protein sequence ID" value="ACRNAN_scaffold586.g27038.t1"/>
    <property type="gene ID" value="ACRNAN_scaffold586.g27038"/>
</dbReference>
<evidence type="ECO:0000256" key="1">
    <source>
        <dbReference type="ARBA" id="ARBA00004123"/>
    </source>
</evidence>
<evidence type="ECO:0000256" key="5">
    <source>
        <dbReference type="ARBA" id="ARBA00022833"/>
    </source>
</evidence>
<dbReference type="InterPro" id="IPR013088">
    <property type="entry name" value="Znf_NHR/GATA"/>
</dbReference>
<evidence type="ECO:0000256" key="10">
    <source>
        <dbReference type="ARBA" id="ARBA00023242"/>
    </source>
</evidence>
<dbReference type="PRINTS" id="PR00398">
    <property type="entry name" value="STRDHORMONER"/>
</dbReference>
<dbReference type="Pfam" id="PF00105">
    <property type="entry name" value="zf-C4"/>
    <property type="match status" value="1"/>
</dbReference>
<dbReference type="PROSITE" id="PS51843">
    <property type="entry name" value="NR_LBD"/>
    <property type="match status" value="1"/>
</dbReference>
<evidence type="ECO:0000256" key="8">
    <source>
        <dbReference type="ARBA" id="ARBA00023163"/>
    </source>
</evidence>
<dbReference type="InterPro" id="IPR052496">
    <property type="entry name" value="Orphan_Nuclear_Rcpt"/>
</dbReference>
<evidence type="ECO:0000256" key="9">
    <source>
        <dbReference type="ARBA" id="ARBA00023170"/>
    </source>
</evidence>
<dbReference type="GO" id="GO:0003700">
    <property type="term" value="F:DNA-binding transcription factor activity"/>
    <property type="evidence" value="ECO:0007669"/>
    <property type="project" value="InterPro"/>
</dbReference>
<keyword evidence="8 12" id="KW-0804">Transcription</keyword>
<evidence type="ECO:0000313" key="17">
    <source>
        <dbReference type="WBParaSite" id="ACRNAN_scaffold586.g27038.t1"/>
    </source>
</evidence>
<dbReference type="SMART" id="SM00430">
    <property type="entry name" value="HOLI"/>
    <property type="match status" value="1"/>
</dbReference>
<dbReference type="PROSITE" id="PS51030">
    <property type="entry name" value="NUCLEAR_REC_DBD_2"/>
    <property type="match status" value="1"/>
</dbReference>
<dbReference type="PANTHER" id="PTHR47519:SF4">
    <property type="entry name" value="NUCLEAR HORMONE RECEPTOR FAMILY"/>
    <property type="match status" value="1"/>
</dbReference>
<dbReference type="Gene3D" id="1.10.565.10">
    <property type="entry name" value="Retinoid X Receptor"/>
    <property type="match status" value="1"/>
</dbReference>
<keyword evidence="3 12" id="KW-0479">Metal-binding</keyword>
<dbReference type="SUPFAM" id="SSF48508">
    <property type="entry name" value="Nuclear receptor ligand-binding domain"/>
    <property type="match status" value="1"/>
</dbReference>
<comment type="function">
    <text evidence="11">Orphan nuclear receptor.</text>
</comment>
<dbReference type="Gene3D" id="3.30.50.10">
    <property type="entry name" value="Erythroid Transcription Factor GATA-1, subunit A"/>
    <property type="match status" value="1"/>
</dbReference>
<dbReference type="GO" id="GO:0008270">
    <property type="term" value="F:zinc ion binding"/>
    <property type="evidence" value="ECO:0007669"/>
    <property type="project" value="UniProtKB-KW"/>
</dbReference>
<evidence type="ECO:0000256" key="12">
    <source>
        <dbReference type="RuleBase" id="RU004334"/>
    </source>
</evidence>
<keyword evidence="6 12" id="KW-0805">Transcription regulation</keyword>
<evidence type="ECO:0000256" key="2">
    <source>
        <dbReference type="ARBA" id="ARBA00005993"/>
    </source>
</evidence>
<keyword evidence="9 12" id="KW-0675">Receptor</keyword>
<feature type="compositionally biased region" description="Polar residues" evidence="13">
    <location>
        <begin position="1"/>
        <end position="16"/>
    </location>
</feature>
<evidence type="ECO:0000256" key="13">
    <source>
        <dbReference type="SAM" id="MobiDB-lite"/>
    </source>
</evidence>
<dbReference type="CDD" id="cd06157">
    <property type="entry name" value="NR_LBD"/>
    <property type="match status" value="1"/>
</dbReference>
<keyword evidence="7 12" id="KW-0238">DNA-binding</keyword>
<dbReference type="SUPFAM" id="SSF57716">
    <property type="entry name" value="Glucocorticoid receptor-like (DNA-binding domain)"/>
    <property type="match status" value="1"/>
</dbReference>
<keyword evidence="16" id="KW-1185">Reference proteome</keyword>
<comment type="similarity">
    <text evidence="2 12">Belongs to the nuclear hormone receptor family.</text>
</comment>
<keyword evidence="4 12" id="KW-0863">Zinc-finger</keyword>
<evidence type="ECO:0000256" key="7">
    <source>
        <dbReference type="ARBA" id="ARBA00023125"/>
    </source>
</evidence>
<evidence type="ECO:0000256" key="4">
    <source>
        <dbReference type="ARBA" id="ARBA00022771"/>
    </source>
</evidence>
<dbReference type="GO" id="GO:0000978">
    <property type="term" value="F:RNA polymerase II cis-regulatory region sequence-specific DNA binding"/>
    <property type="evidence" value="ECO:0007669"/>
    <property type="project" value="InterPro"/>
</dbReference>
<organism evidence="16 17">
    <name type="scientific">Acrobeloides nanus</name>
    <dbReference type="NCBI Taxonomy" id="290746"/>
    <lineage>
        <taxon>Eukaryota</taxon>
        <taxon>Metazoa</taxon>
        <taxon>Ecdysozoa</taxon>
        <taxon>Nematoda</taxon>
        <taxon>Chromadorea</taxon>
        <taxon>Rhabditida</taxon>
        <taxon>Tylenchina</taxon>
        <taxon>Cephalobomorpha</taxon>
        <taxon>Cephaloboidea</taxon>
        <taxon>Cephalobidae</taxon>
        <taxon>Acrobeloides</taxon>
    </lineage>
</organism>
<dbReference type="GO" id="GO:0005634">
    <property type="term" value="C:nucleus"/>
    <property type="evidence" value="ECO:0007669"/>
    <property type="project" value="UniProtKB-SubCell"/>
</dbReference>
<feature type="domain" description="NR LBD" evidence="15">
    <location>
        <begin position="155"/>
        <end position="423"/>
    </location>
</feature>
<evidence type="ECO:0000256" key="3">
    <source>
        <dbReference type="ARBA" id="ARBA00022723"/>
    </source>
</evidence>
<dbReference type="SMART" id="SM00399">
    <property type="entry name" value="ZnF_C4"/>
    <property type="match status" value="1"/>
</dbReference>
<name>A0A914E684_9BILA</name>
<evidence type="ECO:0000313" key="16">
    <source>
        <dbReference type="Proteomes" id="UP000887540"/>
    </source>
</evidence>
<dbReference type="InterPro" id="IPR000536">
    <property type="entry name" value="Nucl_hrmn_rcpt_lig-bd"/>
</dbReference>
<dbReference type="InterPro" id="IPR001628">
    <property type="entry name" value="Znf_hrmn_rcpt"/>
</dbReference>
<dbReference type="Proteomes" id="UP000887540">
    <property type="component" value="Unplaced"/>
</dbReference>
<dbReference type="InterPro" id="IPR035500">
    <property type="entry name" value="NHR-like_dom_sf"/>
</dbReference>
<dbReference type="Pfam" id="PF00104">
    <property type="entry name" value="Hormone_recep"/>
    <property type="match status" value="1"/>
</dbReference>
<keyword evidence="10 12" id="KW-0539">Nucleus</keyword>
<evidence type="ECO:0000256" key="6">
    <source>
        <dbReference type="ARBA" id="ARBA00023015"/>
    </source>
</evidence>
<accession>A0A914E684</accession>
<dbReference type="InterPro" id="IPR001723">
    <property type="entry name" value="Nuclear_hrmn_rcpt"/>
</dbReference>
<feature type="region of interest" description="Disordered" evidence="13">
    <location>
        <begin position="1"/>
        <end position="28"/>
    </location>
</feature>
<dbReference type="PANTHER" id="PTHR47519">
    <property type="entry name" value="NUCLEAR HORMONE RECEPTOR FAMILY MEMBER NHR-31-RELATED"/>
    <property type="match status" value="1"/>
</dbReference>